<comment type="caution">
    <text evidence="1">The sequence shown here is derived from an EMBL/GenBank/DDBJ whole genome shotgun (WGS) entry which is preliminary data.</text>
</comment>
<dbReference type="Proteomes" id="UP001630127">
    <property type="component" value="Unassembled WGS sequence"/>
</dbReference>
<dbReference type="PANTHER" id="PTHR47684">
    <property type="entry name" value="PROTEIN TONSOKU"/>
    <property type="match status" value="1"/>
</dbReference>
<dbReference type="PANTHER" id="PTHR47684:SF1">
    <property type="entry name" value="PROTEIN TONSOKU"/>
    <property type="match status" value="1"/>
</dbReference>
<name>A0ABD2ZYT9_9GENT</name>
<organism evidence="1 2">
    <name type="scientific">Cinchona calisaya</name>
    <dbReference type="NCBI Taxonomy" id="153742"/>
    <lineage>
        <taxon>Eukaryota</taxon>
        <taxon>Viridiplantae</taxon>
        <taxon>Streptophyta</taxon>
        <taxon>Embryophyta</taxon>
        <taxon>Tracheophyta</taxon>
        <taxon>Spermatophyta</taxon>
        <taxon>Magnoliopsida</taxon>
        <taxon>eudicotyledons</taxon>
        <taxon>Gunneridae</taxon>
        <taxon>Pentapetalae</taxon>
        <taxon>asterids</taxon>
        <taxon>lamiids</taxon>
        <taxon>Gentianales</taxon>
        <taxon>Rubiaceae</taxon>
        <taxon>Cinchonoideae</taxon>
        <taxon>Cinchoneae</taxon>
        <taxon>Cinchona</taxon>
    </lineage>
</organism>
<reference evidence="1 2" key="1">
    <citation type="submission" date="2024-11" db="EMBL/GenBank/DDBJ databases">
        <title>A near-complete genome assembly of Cinchona calisaya.</title>
        <authorList>
            <person name="Lian D.C."/>
            <person name="Zhao X.W."/>
            <person name="Wei L."/>
        </authorList>
    </citation>
    <scope>NUCLEOTIDE SEQUENCE [LARGE SCALE GENOMIC DNA]</scope>
    <source>
        <tissue evidence="1">Nenye</tissue>
    </source>
</reference>
<dbReference type="EMBL" id="JBJUIK010000006">
    <property type="protein sequence ID" value="KAL3524626.1"/>
    <property type="molecule type" value="Genomic_DNA"/>
</dbReference>
<dbReference type="AlphaFoldDB" id="A0ABD2ZYT9"/>
<proteinExistence type="predicted"/>
<accession>A0ABD2ZYT9</accession>
<keyword evidence="2" id="KW-1185">Reference proteome</keyword>
<evidence type="ECO:0000313" key="2">
    <source>
        <dbReference type="Proteomes" id="UP001630127"/>
    </source>
</evidence>
<protein>
    <submittedName>
        <fullName evidence="1">Uncharacterized protein</fullName>
    </submittedName>
</protein>
<gene>
    <name evidence="1" type="ORF">ACH5RR_012998</name>
</gene>
<dbReference type="InterPro" id="IPR044227">
    <property type="entry name" value="TONSOKU"/>
</dbReference>
<sequence length="133" mass="15087">MSNLNSCHCEESCLPKSYILPGLQSFCWTVKITCYLMGCSQQHVTFKIDDDVVHMEPDSCMIRDKLSIEQMKVEVACLYYLQLPSEKRAKGLVLVVQDMNYDGRVPETVEAVNILKNHKLGKGWIEVSVGDLD</sequence>
<evidence type="ECO:0000313" key="1">
    <source>
        <dbReference type="EMBL" id="KAL3524626.1"/>
    </source>
</evidence>